<dbReference type="PROSITE" id="PS51257">
    <property type="entry name" value="PROKAR_LIPOPROTEIN"/>
    <property type="match status" value="1"/>
</dbReference>
<dbReference type="NCBIfam" id="TIGR03302">
    <property type="entry name" value="OM_YfiO"/>
    <property type="match status" value="1"/>
</dbReference>
<dbReference type="InterPro" id="IPR017689">
    <property type="entry name" value="BamD"/>
</dbReference>
<dbReference type="Proteomes" id="UP000030103">
    <property type="component" value="Unassembled WGS sequence"/>
</dbReference>
<evidence type="ECO:0000259" key="4">
    <source>
        <dbReference type="Pfam" id="PF13525"/>
    </source>
</evidence>
<evidence type="ECO:0000256" key="3">
    <source>
        <dbReference type="ARBA" id="ARBA00023237"/>
    </source>
</evidence>
<gene>
    <name evidence="5" type="ORF">HQ47_04820</name>
    <name evidence="6" type="ORF">NCTC11632_00837</name>
</gene>
<evidence type="ECO:0000313" key="7">
    <source>
        <dbReference type="Proteomes" id="UP000030103"/>
    </source>
</evidence>
<dbReference type="OrthoDB" id="9770761at2"/>
<accession>A0A0A2E6B3</accession>
<feature type="domain" description="Outer membrane lipoprotein BamD-like" evidence="4">
    <location>
        <begin position="35"/>
        <end position="182"/>
    </location>
</feature>
<dbReference type="SUPFAM" id="SSF48452">
    <property type="entry name" value="TPR-like"/>
    <property type="match status" value="1"/>
</dbReference>
<sequence length="275" mass="32436">MWHNKYSWVIASLMTLIFFTSCGEYYEVQKSTDLNRRYSYAKKCYNEKKYGRAIVLLEDIVPSLSSSEEGAQALYLLADSYFKDKRYTDASISFAQYAKRYPKDMLAEESRYNAAKSYYMLSPDARLDQSSTLDALKELRTYLEFYPEGKYAKDVEKMLFDLQDKLAYKEYLAAKLYYNLGPYMGNNYRSAVVTAKAAVKEYPYSKYRDDLEFLILQAKYQEATNSILSKMQTRFREVVDQYYNYINLFPEGKYLKQAKKIYEEISRQYVSDTNA</sequence>
<dbReference type="Proteomes" id="UP000254156">
    <property type="component" value="Unassembled WGS sequence"/>
</dbReference>
<evidence type="ECO:0000256" key="2">
    <source>
        <dbReference type="ARBA" id="ARBA00023136"/>
    </source>
</evidence>
<evidence type="ECO:0000313" key="8">
    <source>
        <dbReference type="Proteomes" id="UP000254156"/>
    </source>
</evidence>
<evidence type="ECO:0000313" key="5">
    <source>
        <dbReference type="EMBL" id="KGN74376.1"/>
    </source>
</evidence>
<name>A0A0A2E6B3_9PORP</name>
<dbReference type="STRING" id="28115.HQ47_04820"/>
<dbReference type="eggNOG" id="COG4105">
    <property type="taxonomic scope" value="Bacteria"/>
</dbReference>
<proteinExistence type="predicted"/>
<dbReference type="InterPro" id="IPR039565">
    <property type="entry name" value="BamD-like"/>
</dbReference>
<protein>
    <submittedName>
        <fullName evidence="6">DNA uptake lipoprotein</fullName>
    </submittedName>
    <submittedName>
        <fullName evidence="5">Membrane protein</fullName>
    </submittedName>
</protein>
<dbReference type="RefSeq" id="WP_025003954.1">
    <property type="nucleotide sequence ID" value="NZ_JASBZX010000023.1"/>
</dbReference>
<dbReference type="InterPro" id="IPR011990">
    <property type="entry name" value="TPR-like_helical_dom_sf"/>
</dbReference>
<evidence type="ECO:0000256" key="1">
    <source>
        <dbReference type="ARBA" id="ARBA00022729"/>
    </source>
</evidence>
<keyword evidence="6" id="KW-0449">Lipoprotein</keyword>
<dbReference type="AlphaFoldDB" id="A0A0A2E6B3"/>
<keyword evidence="2" id="KW-0472">Membrane</keyword>
<dbReference type="EMBL" id="JRFA01000014">
    <property type="protein sequence ID" value="KGN74376.1"/>
    <property type="molecule type" value="Genomic_DNA"/>
</dbReference>
<reference evidence="6 8" key="2">
    <citation type="submission" date="2018-06" db="EMBL/GenBank/DDBJ databases">
        <authorList>
            <consortium name="Pathogen Informatics"/>
            <person name="Doyle S."/>
        </authorList>
    </citation>
    <scope>NUCLEOTIDE SEQUENCE [LARGE SCALE GENOMIC DNA]</scope>
    <source>
        <strain evidence="6 8">NCTC11632</strain>
    </source>
</reference>
<dbReference type="EMBL" id="UGTF01000002">
    <property type="protein sequence ID" value="SUB88763.1"/>
    <property type="molecule type" value="Genomic_DNA"/>
</dbReference>
<evidence type="ECO:0000313" key="6">
    <source>
        <dbReference type="EMBL" id="SUB88763.1"/>
    </source>
</evidence>
<organism evidence="5 7">
    <name type="scientific">Porphyromonas macacae</name>
    <dbReference type="NCBI Taxonomy" id="28115"/>
    <lineage>
        <taxon>Bacteria</taxon>
        <taxon>Pseudomonadati</taxon>
        <taxon>Bacteroidota</taxon>
        <taxon>Bacteroidia</taxon>
        <taxon>Bacteroidales</taxon>
        <taxon>Porphyromonadaceae</taxon>
        <taxon>Porphyromonas</taxon>
    </lineage>
</organism>
<keyword evidence="3" id="KW-0998">Cell outer membrane</keyword>
<keyword evidence="7" id="KW-1185">Reference proteome</keyword>
<keyword evidence="1" id="KW-0732">Signal</keyword>
<dbReference type="Pfam" id="PF13525">
    <property type="entry name" value="YfiO"/>
    <property type="match status" value="1"/>
</dbReference>
<dbReference type="Gene3D" id="1.25.40.10">
    <property type="entry name" value="Tetratricopeptide repeat domain"/>
    <property type="match status" value="1"/>
</dbReference>
<reference evidence="5 7" key="1">
    <citation type="submission" date="2014-09" db="EMBL/GenBank/DDBJ databases">
        <title>Draft Genome Sequence of Porphyromonas macacae COT-192_OH2859.</title>
        <authorList>
            <person name="Wallis C."/>
            <person name="Deusch O."/>
            <person name="O'Flynn C."/>
            <person name="Davis I."/>
            <person name="Horsfall A."/>
            <person name="Kirkwood N."/>
            <person name="Harris S."/>
            <person name="Eisen J.A."/>
            <person name="Coil D.A."/>
            <person name="Darling A.E."/>
            <person name="Jospin G."/>
            <person name="Alexiev A."/>
        </authorList>
    </citation>
    <scope>NUCLEOTIDE SEQUENCE [LARGE SCALE GENOMIC DNA]</scope>
    <source>
        <strain evidence="7">COT-192 OH2859</strain>
        <strain evidence="5">COT-192_OH2859</strain>
    </source>
</reference>